<dbReference type="PROSITE" id="PS00194">
    <property type="entry name" value="THIOREDOXIN_1"/>
    <property type="match status" value="1"/>
</dbReference>
<evidence type="ECO:0000256" key="3">
    <source>
        <dbReference type="ARBA" id="ARBA00023157"/>
    </source>
</evidence>
<dbReference type="PRINTS" id="PR00421">
    <property type="entry name" value="THIOREDOXIN"/>
</dbReference>
<dbReference type="GO" id="GO:0015035">
    <property type="term" value="F:protein-disulfide reductase activity"/>
    <property type="evidence" value="ECO:0007669"/>
    <property type="project" value="InterPro"/>
</dbReference>
<evidence type="ECO:0000313" key="7">
    <source>
        <dbReference type="Proteomes" id="UP000655759"/>
    </source>
</evidence>
<evidence type="ECO:0000256" key="2">
    <source>
        <dbReference type="ARBA" id="ARBA00022982"/>
    </source>
</evidence>
<dbReference type="InterPro" id="IPR005746">
    <property type="entry name" value="Thioredoxin"/>
</dbReference>
<dbReference type="AlphaFoldDB" id="A0A812F0U6"/>
<dbReference type="EMBL" id="CAJNAQ010000005">
    <property type="protein sequence ID" value="CAE6493451.1"/>
    <property type="molecule type" value="Genomic_DNA"/>
</dbReference>
<dbReference type="InterPro" id="IPR017937">
    <property type="entry name" value="Thioredoxin_CS"/>
</dbReference>
<dbReference type="PANTHER" id="PTHR45663">
    <property type="entry name" value="GEO12009P1"/>
    <property type="match status" value="1"/>
</dbReference>
<dbReference type="SUPFAM" id="SSF52833">
    <property type="entry name" value="Thioredoxin-like"/>
    <property type="match status" value="1"/>
</dbReference>
<keyword evidence="2" id="KW-0249">Electron transport</keyword>
<sequence>MEDPEIEKIKQRKLEEMLRQQQENTAQSQVEVVDLDSSNFDHVVSSNNLVLVDFWAEWCGPCRMMHPVFTRMAKKYRHIKFARVNVDNSQDIAIRFGVQSIPTFIMFRAGQAVDRMIGAVGEPGIHMIAQKYQM</sequence>
<keyword evidence="3" id="KW-1015">Disulfide bond</keyword>
<dbReference type="NCBIfam" id="TIGR01068">
    <property type="entry name" value="thioredoxin"/>
    <property type="match status" value="1"/>
</dbReference>
<evidence type="ECO:0000256" key="1">
    <source>
        <dbReference type="ARBA" id="ARBA00022448"/>
    </source>
</evidence>
<dbReference type="Pfam" id="PF00085">
    <property type="entry name" value="Thioredoxin"/>
    <property type="match status" value="1"/>
</dbReference>
<comment type="caution">
    <text evidence="6">The sequence shown here is derived from an EMBL/GenBank/DDBJ whole genome shotgun (WGS) entry which is preliminary data.</text>
</comment>
<dbReference type="InterPro" id="IPR013766">
    <property type="entry name" value="Thioredoxin_domain"/>
</dbReference>
<dbReference type="CDD" id="cd02947">
    <property type="entry name" value="TRX_family"/>
    <property type="match status" value="1"/>
</dbReference>
<dbReference type="RefSeq" id="WP_239654900.1">
    <property type="nucleotide sequence ID" value="NZ_CAJNAQ010000005.1"/>
</dbReference>
<dbReference type="InterPro" id="IPR036249">
    <property type="entry name" value="Thioredoxin-like_sf"/>
</dbReference>
<dbReference type="FunFam" id="3.40.30.10:FF:000001">
    <property type="entry name" value="Thioredoxin"/>
    <property type="match status" value="1"/>
</dbReference>
<dbReference type="Gene3D" id="3.40.30.10">
    <property type="entry name" value="Glutaredoxin"/>
    <property type="match status" value="1"/>
</dbReference>
<protein>
    <submittedName>
        <fullName evidence="6">Thioredoxin</fullName>
    </submittedName>
</protein>
<dbReference type="Proteomes" id="UP000655759">
    <property type="component" value="Unassembled WGS sequence"/>
</dbReference>
<reference evidence="6" key="1">
    <citation type="submission" date="2021-02" db="EMBL/GenBank/DDBJ databases">
        <authorList>
            <person name="Han P."/>
        </authorList>
    </citation>
    <scope>NUCLEOTIDE SEQUENCE</scope>
    <source>
        <strain evidence="6">Candidatus Nitrosotenuis uzonensis 5A</strain>
    </source>
</reference>
<evidence type="ECO:0000259" key="5">
    <source>
        <dbReference type="PROSITE" id="PS51352"/>
    </source>
</evidence>
<evidence type="ECO:0000313" key="6">
    <source>
        <dbReference type="EMBL" id="CAE6493451.1"/>
    </source>
</evidence>
<name>A0A812F0U6_9ARCH</name>
<keyword evidence="1" id="KW-0813">Transport</keyword>
<dbReference type="PANTHER" id="PTHR45663:SF11">
    <property type="entry name" value="GEO12009P1"/>
    <property type="match status" value="1"/>
</dbReference>
<accession>A0A812F0U6</accession>
<keyword evidence="4" id="KW-0676">Redox-active center</keyword>
<dbReference type="GO" id="GO:0005737">
    <property type="term" value="C:cytoplasm"/>
    <property type="evidence" value="ECO:0007669"/>
    <property type="project" value="TreeGrafter"/>
</dbReference>
<gene>
    <name evidence="6" type="ORF">NUZ5A_50162</name>
</gene>
<proteinExistence type="predicted"/>
<organism evidence="6 7">
    <name type="scientific">Candidatus Nitrosotenuis uzonensis</name>
    <dbReference type="NCBI Taxonomy" id="1407055"/>
    <lineage>
        <taxon>Archaea</taxon>
        <taxon>Nitrososphaerota</taxon>
        <taxon>Candidatus Nitrosotenuis</taxon>
    </lineage>
</organism>
<feature type="domain" description="Thioredoxin" evidence="5">
    <location>
        <begin position="21"/>
        <end position="134"/>
    </location>
</feature>
<dbReference type="PROSITE" id="PS51352">
    <property type="entry name" value="THIOREDOXIN_2"/>
    <property type="match status" value="1"/>
</dbReference>
<evidence type="ECO:0000256" key="4">
    <source>
        <dbReference type="ARBA" id="ARBA00023284"/>
    </source>
</evidence>